<dbReference type="InterPro" id="IPR004358">
    <property type="entry name" value="Sig_transdc_His_kin-like_C"/>
</dbReference>
<keyword evidence="5 7" id="KW-0418">Kinase</keyword>
<evidence type="ECO:0000256" key="3">
    <source>
        <dbReference type="ARBA" id="ARBA00022553"/>
    </source>
</evidence>
<evidence type="ECO:0000313" key="8">
    <source>
        <dbReference type="Proteomes" id="UP001164705"/>
    </source>
</evidence>
<dbReference type="Proteomes" id="UP001164705">
    <property type="component" value="Chromosome"/>
</dbReference>
<dbReference type="Gene3D" id="3.30.565.10">
    <property type="entry name" value="Histidine kinase-like ATPase, C-terminal domain"/>
    <property type="match status" value="1"/>
</dbReference>
<evidence type="ECO:0000313" key="7">
    <source>
        <dbReference type="EMBL" id="WAC00836.1"/>
    </source>
</evidence>
<dbReference type="AlphaFoldDB" id="A0A9E8MT23"/>
<evidence type="ECO:0000256" key="4">
    <source>
        <dbReference type="ARBA" id="ARBA00022679"/>
    </source>
</evidence>
<dbReference type="PANTHER" id="PTHR43304:SF1">
    <property type="entry name" value="PAC DOMAIN-CONTAINING PROTEIN"/>
    <property type="match status" value="1"/>
</dbReference>
<sequence>MKAVGKPVYNDDKEVVGVRGVFQDIDDEKLKVITLQKTSDIIASQNSRLFNFAHIVSHNLRSHTSNLTLITQLIDDVETVYEKLELLSSIKDISESLNTTIDHLNEIVTIQTQTSQNKLEVSFSSTLNNVKKSIGGIINESNAQIHGDFSALPAIDYIPAYLESILLNLVTNAIKYKHPDRAPEIRINSYVLDNNHFLEVRDNGSGIDLEKYGNKLFGMYKTFHYNKDAVGIGLFITKNQIESLNGQIFVDSTLHQGTTFKIQF</sequence>
<dbReference type="SUPFAM" id="SSF55874">
    <property type="entry name" value="ATPase domain of HSP90 chaperone/DNA topoisomerase II/histidine kinase"/>
    <property type="match status" value="1"/>
</dbReference>
<keyword evidence="3" id="KW-0597">Phosphoprotein</keyword>
<evidence type="ECO:0000256" key="5">
    <source>
        <dbReference type="ARBA" id="ARBA00022777"/>
    </source>
</evidence>
<dbReference type="GO" id="GO:0004673">
    <property type="term" value="F:protein histidine kinase activity"/>
    <property type="evidence" value="ECO:0007669"/>
    <property type="project" value="UniProtKB-EC"/>
</dbReference>
<name>A0A9E8MT23_9FLAO</name>
<dbReference type="PANTHER" id="PTHR43304">
    <property type="entry name" value="PHYTOCHROME-LIKE PROTEIN CPH1"/>
    <property type="match status" value="1"/>
</dbReference>
<dbReference type="InterPro" id="IPR052162">
    <property type="entry name" value="Sensor_kinase/Photoreceptor"/>
</dbReference>
<protein>
    <recommendedName>
        <fullName evidence="2">histidine kinase</fullName>
        <ecNumber evidence="2">2.7.13.3</ecNumber>
    </recommendedName>
</protein>
<dbReference type="InterPro" id="IPR036890">
    <property type="entry name" value="HATPase_C_sf"/>
</dbReference>
<gene>
    <name evidence="7" type="ORF">N7U66_11240</name>
</gene>
<feature type="domain" description="Histidine kinase" evidence="6">
    <location>
        <begin position="55"/>
        <end position="264"/>
    </location>
</feature>
<dbReference type="KEGG" id="lnu:N7U66_11240"/>
<dbReference type="EMBL" id="CP113088">
    <property type="protein sequence ID" value="WAC00836.1"/>
    <property type="molecule type" value="Genomic_DNA"/>
</dbReference>
<evidence type="ECO:0000256" key="2">
    <source>
        <dbReference type="ARBA" id="ARBA00012438"/>
    </source>
</evidence>
<proteinExistence type="predicted"/>
<dbReference type="InterPro" id="IPR005467">
    <property type="entry name" value="His_kinase_dom"/>
</dbReference>
<dbReference type="PROSITE" id="PS50109">
    <property type="entry name" value="HIS_KIN"/>
    <property type="match status" value="1"/>
</dbReference>
<evidence type="ECO:0000259" key="6">
    <source>
        <dbReference type="PROSITE" id="PS50109"/>
    </source>
</evidence>
<organism evidence="7 8">
    <name type="scientific">Lacinutrix neustonica</name>
    <dbReference type="NCBI Taxonomy" id="2980107"/>
    <lineage>
        <taxon>Bacteria</taxon>
        <taxon>Pseudomonadati</taxon>
        <taxon>Bacteroidota</taxon>
        <taxon>Flavobacteriia</taxon>
        <taxon>Flavobacteriales</taxon>
        <taxon>Flavobacteriaceae</taxon>
        <taxon>Lacinutrix</taxon>
    </lineage>
</organism>
<comment type="catalytic activity">
    <reaction evidence="1">
        <text>ATP + protein L-histidine = ADP + protein N-phospho-L-histidine.</text>
        <dbReference type="EC" id="2.7.13.3"/>
    </reaction>
</comment>
<dbReference type="RefSeq" id="WP_267675384.1">
    <property type="nucleotide sequence ID" value="NZ_CP113088.1"/>
</dbReference>
<dbReference type="Pfam" id="PF02518">
    <property type="entry name" value="HATPase_c"/>
    <property type="match status" value="1"/>
</dbReference>
<evidence type="ECO:0000256" key="1">
    <source>
        <dbReference type="ARBA" id="ARBA00000085"/>
    </source>
</evidence>
<dbReference type="PRINTS" id="PR00344">
    <property type="entry name" value="BCTRLSENSOR"/>
</dbReference>
<keyword evidence="8" id="KW-1185">Reference proteome</keyword>
<dbReference type="SMART" id="SM00387">
    <property type="entry name" value="HATPase_c"/>
    <property type="match status" value="1"/>
</dbReference>
<keyword evidence="4" id="KW-0808">Transferase</keyword>
<dbReference type="EC" id="2.7.13.3" evidence="2"/>
<dbReference type="InterPro" id="IPR003594">
    <property type="entry name" value="HATPase_dom"/>
</dbReference>
<accession>A0A9E8MT23</accession>
<reference evidence="7" key="1">
    <citation type="submission" date="2022-11" db="EMBL/GenBank/DDBJ databases">
        <title>Lacinutrix neustonica HL-RS19T sp. nov., isolated from the surface microlayer sample of brackish Lake Shihwa.</title>
        <authorList>
            <person name="Choi J.Y."/>
            <person name="Hwang C.Y."/>
        </authorList>
    </citation>
    <scope>NUCLEOTIDE SEQUENCE</scope>
    <source>
        <strain evidence="7">HL-RS19</strain>
    </source>
</reference>